<organism evidence="1 2">
    <name type="scientific">Syntrophobacter fumaroxidans (strain DSM 10017 / MPOB)</name>
    <dbReference type="NCBI Taxonomy" id="335543"/>
    <lineage>
        <taxon>Bacteria</taxon>
        <taxon>Pseudomonadati</taxon>
        <taxon>Thermodesulfobacteriota</taxon>
        <taxon>Syntrophobacteria</taxon>
        <taxon>Syntrophobacterales</taxon>
        <taxon>Syntrophobacteraceae</taxon>
        <taxon>Syntrophobacter</taxon>
    </lineage>
</organism>
<gene>
    <name evidence="1" type="ordered locus">Sfum_0218</name>
</gene>
<evidence type="ECO:0008006" key="3">
    <source>
        <dbReference type="Google" id="ProtNLM"/>
    </source>
</evidence>
<dbReference type="HOGENOM" id="CLU_066201_0_1_7"/>
<reference evidence="1 2" key="1">
    <citation type="submission" date="2006-10" db="EMBL/GenBank/DDBJ databases">
        <title>Complete sequence of Syntrophobacter fumaroxidans MPOB.</title>
        <authorList>
            <consortium name="US DOE Joint Genome Institute"/>
            <person name="Copeland A."/>
            <person name="Lucas S."/>
            <person name="Lapidus A."/>
            <person name="Barry K."/>
            <person name="Detter J.C."/>
            <person name="Glavina del Rio T."/>
            <person name="Hammon N."/>
            <person name="Israni S."/>
            <person name="Pitluck S."/>
            <person name="Goltsman E.G."/>
            <person name="Martinez M."/>
            <person name="Schmutz J."/>
            <person name="Larimer F."/>
            <person name="Land M."/>
            <person name="Hauser L."/>
            <person name="Kyrpides N."/>
            <person name="Kim E."/>
            <person name="Boone D.R."/>
            <person name="Brockman F."/>
            <person name="Culley D."/>
            <person name="Ferry J."/>
            <person name="Gunsalus R."/>
            <person name="McInerney M.J."/>
            <person name="Morrison M."/>
            <person name="Plugge C."/>
            <person name="Rohlin L."/>
            <person name="Scholten J."/>
            <person name="Sieber J."/>
            <person name="Stams A.J.M."/>
            <person name="Worm P."/>
            <person name="Henstra A.M."/>
            <person name="Richardson P."/>
        </authorList>
    </citation>
    <scope>NUCLEOTIDE SEQUENCE [LARGE SCALE GENOMIC DNA]</scope>
    <source>
        <strain evidence="2">DSM 10017 / MPOB</strain>
    </source>
</reference>
<evidence type="ECO:0000313" key="1">
    <source>
        <dbReference type="EMBL" id="ABK15919.1"/>
    </source>
</evidence>
<sequence>MERFYGISAEKQRKFCEEAKSIVGYPPITIEKDFWVCFILRELFGLQNWGQHLAFKGGTSLSKGWQLISRFSEDVDVVIRRGFLGFPDDHLGSKRREKLRKECGRRIQEDLKPTFESRLREVLPDDLEWSLTLEDAIGDPDRSMFFQYPTIFKTEISYLKRIVKVELGARSETEPIEDRPIQSYLAEAFPNIFGNSTFFIRTVTARRTFWEKAMLLHEETFRPTDKPRKGRLSRHYYDLWCMINKSIGKEALADVELFDRVAQHRKIFFRQSWVNYETLKKGSLRLVPPPEQMAEWRKDYEAMREDMFFDDPPPFDQLLEVILAFEEEFNR</sequence>
<dbReference type="EMBL" id="CP000478">
    <property type="protein sequence ID" value="ABK15919.1"/>
    <property type="molecule type" value="Genomic_DNA"/>
</dbReference>
<proteinExistence type="predicted"/>
<name>A0LER7_SYNFM</name>
<dbReference type="eggNOG" id="COG2253">
    <property type="taxonomic scope" value="Bacteria"/>
</dbReference>
<protein>
    <recommendedName>
        <fullName evidence="3">Nucleotidyl transferase AbiEii/AbiGii toxin family protein</fullName>
    </recommendedName>
</protein>
<evidence type="ECO:0000313" key="2">
    <source>
        <dbReference type="Proteomes" id="UP000001784"/>
    </source>
</evidence>
<dbReference type="OrthoDB" id="5504847at2"/>
<dbReference type="KEGG" id="sfu:Sfum_0218"/>
<dbReference type="Gene3D" id="3.10.450.620">
    <property type="entry name" value="JHP933, nucleotidyltransferase-like core domain"/>
    <property type="match status" value="1"/>
</dbReference>
<dbReference type="RefSeq" id="WP_011697092.1">
    <property type="nucleotide sequence ID" value="NC_008554.1"/>
</dbReference>
<dbReference type="Proteomes" id="UP000001784">
    <property type="component" value="Chromosome"/>
</dbReference>
<dbReference type="Pfam" id="PF08843">
    <property type="entry name" value="AbiEii"/>
    <property type="match status" value="1"/>
</dbReference>
<dbReference type="InParanoid" id="A0LER7"/>
<keyword evidence="2" id="KW-1185">Reference proteome</keyword>
<dbReference type="InterPro" id="IPR014942">
    <property type="entry name" value="AbiEii"/>
</dbReference>
<accession>A0LER7</accession>
<dbReference type="AlphaFoldDB" id="A0LER7"/>